<dbReference type="AlphaFoldDB" id="A0A1H3T130"/>
<reference evidence="1 2" key="1">
    <citation type="submission" date="2016-10" db="EMBL/GenBank/DDBJ databases">
        <authorList>
            <person name="de Groot N.N."/>
        </authorList>
    </citation>
    <scope>NUCLEOTIDE SEQUENCE [LARGE SCALE GENOMIC DNA]</scope>
    <source>
        <strain evidence="1 2">ICMP 14252</strain>
    </source>
</reference>
<accession>A0A1H3T130</accession>
<organism evidence="1 2">
    <name type="scientific">Pseudomonas salomonii</name>
    <dbReference type="NCBI Taxonomy" id="191391"/>
    <lineage>
        <taxon>Bacteria</taxon>
        <taxon>Pseudomonadati</taxon>
        <taxon>Pseudomonadota</taxon>
        <taxon>Gammaproteobacteria</taxon>
        <taxon>Pseudomonadales</taxon>
        <taxon>Pseudomonadaceae</taxon>
        <taxon>Pseudomonas</taxon>
    </lineage>
</organism>
<proteinExistence type="predicted"/>
<evidence type="ECO:0000313" key="2">
    <source>
        <dbReference type="Proteomes" id="UP000182902"/>
    </source>
</evidence>
<evidence type="ECO:0008006" key="3">
    <source>
        <dbReference type="Google" id="ProtNLM"/>
    </source>
</evidence>
<dbReference type="EMBL" id="FNOX01000010">
    <property type="protein sequence ID" value="SDZ43588.1"/>
    <property type="molecule type" value="Genomic_DNA"/>
</dbReference>
<protein>
    <recommendedName>
        <fullName evidence="3">Lactate dehydrogenase</fullName>
    </recommendedName>
</protein>
<name>A0A1H3T130_9PSED</name>
<evidence type="ECO:0000313" key="1">
    <source>
        <dbReference type="EMBL" id="SDZ43588.1"/>
    </source>
</evidence>
<gene>
    <name evidence="1" type="ORF">SAMN05216247_110114</name>
</gene>
<sequence>MTTLTPIIATNPLIVRTAATTPPATLANTLDVSPARPSSVVSLGNPLADAVDIYSKNGLLPGQESVRAWENNNQDAVTKAINSSFNSVSTASRYSGLGAALVAQFTQGGGAGISQSVLNTTVDRAGDAGALKADQAVLHSKADNQVSLSIKTASGKTVTFSLSSQKDGLGVQATVDGGDLSADELKAVGQLGAAFQASVDGLTAVPPKLDLSKLTQFDTQLLASVDLNAKVKAANGEDLSLAFHADSQSRTTRMSGPAGEIDLAVDLKNTAILGDAKQQAKALKTYLAQFDRVEKRGSANADFMAMFKDAFSAMNSNYPASATASNALTQNPTDKGLLTGLADFKASIKQAVDTSNPMRPSEVDSFSYNVSQKTQVNGRSTADRSVTQHQQSLLSANFHKGLDGGKPPLFDGSRESQNYLYVQVLDKASSTASFAYKDGQLTHASVTQSASQNTHTQKYVMANLVEDSVVPKEGSSKRDYLALLEHAAQESRKSKDALEQSTLKNALTQMQDAVMLQDDPDVLMR</sequence>
<dbReference type="Proteomes" id="UP000182902">
    <property type="component" value="Unassembled WGS sequence"/>
</dbReference>